<evidence type="ECO:0000259" key="3">
    <source>
        <dbReference type="PROSITE" id="PS50003"/>
    </source>
</evidence>
<dbReference type="PROSITE" id="PS01159">
    <property type="entry name" value="WW_DOMAIN_1"/>
    <property type="match status" value="1"/>
</dbReference>
<reference evidence="5" key="1">
    <citation type="submission" date="2023-05" db="EMBL/GenBank/DDBJ databases">
        <title>High-quality long-read genome of Scophthalmus maximus.</title>
        <authorList>
            <person name="Lien S."/>
            <person name="Martinez P."/>
        </authorList>
    </citation>
    <scope>NUCLEOTIDE SEQUENCE [LARGE SCALE GENOMIC DNA]</scope>
</reference>
<dbReference type="InterPro" id="IPR001849">
    <property type="entry name" value="PH_domain"/>
</dbReference>
<feature type="domain" description="PH" evidence="3">
    <location>
        <begin position="207"/>
        <end position="306"/>
    </location>
</feature>
<dbReference type="InterPro" id="IPR036020">
    <property type="entry name" value="WW_dom_sf"/>
</dbReference>
<evidence type="ECO:0000259" key="4">
    <source>
        <dbReference type="PROSITE" id="PS50020"/>
    </source>
</evidence>
<keyword evidence="1" id="KW-0175">Coiled coil</keyword>
<evidence type="ECO:0000256" key="2">
    <source>
        <dbReference type="SAM" id="MobiDB-lite"/>
    </source>
</evidence>
<dbReference type="GeneTree" id="ENSGT00940000155728"/>
<dbReference type="GO" id="GO:0010314">
    <property type="term" value="F:phosphatidylinositol-5-phosphate binding"/>
    <property type="evidence" value="ECO:0007669"/>
    <property type="project" value="TreeGrafter"/>
</dbReference>
<dbReference type="SMART" id="SM00233">
    <property type="entry name" value="PH"/>
    <property type="match status" value="1"/>
</dbReference>
<organism evidence="5 6">
    <name type="scientific">Scophthalmus maximus</name>
    <name type="common">Turbot</name>
    <name type="synonym">Psetta maxima</name>
    <dbReference type="NCBI Taxonomy" id="52904"/>
    <lineage>
        <taxon>Eukaryota</taxon>
        <taxon>Metazoa</taxon>
        <taxon>Chordata</taxon>
        <taxon>Craniata</taxon>
        <taxon>Vertebrata</taxon>
        <taxon>Euteleostomi</taxon>
        <taxon>Actinopterygii</taxon>
        <taxon>Neopterygii</taxon>
        <taxon>Teleostei</taxon>
        <taxon>Neoteleostei</taxon>
        <taxon>Acanthomorphata</taxon>
        <taxon>Carangaria</taxon>
        <taxon>Pleuronectiformes</taxon>
        <taxon>Pleuronectoidei</taxon>
        <taxon>Scophthalmidae</taxon>
        <taxon>Scophthalmus</taxon>
    </lineage>
</organism>
<feature type="coiled-coil region" evidence="1">
    <location>
        <begin position="952"/>
        <end position="979"/>
    </location>
</feature>
<dbReference type="GO" id="GO:0005829">
    <property type="term" value="C:cytosol"/>
    <property type="evidence" value="ECO:0007669"/>
    <property type="project" value="TreeGrafter"/>
</dbReference>
<evidence type="ECO:0000256" key="1">
    <source>
        <dbReference type="SAM" id="Coils"/>
    </source>
</evidence>
<evidence type="ECO:0000313" key="5">
    <source>
        <dbReference type="Ensembl" id="ENSSMAP00000062304.1"/>
    </source>
</evidence>
<dbReference type="SUPFAM" id="SSF51045">
    <property type="entry name" value="WW domain"/>
    <property type="match status" value="2"/>
</dbReference>
<dbReference type="InterPro" id="IPR040392">
    <property type="entry name" value="PKHA4-7_PH"/>
</dbReference>
<dbReference type="GO" id="GO:0070273">
    <property type="term" value="F:phosphatidylinositol-4-phosphate binding"/>
    <property type="evidence" value="ECO:0007669"/>
    <property type="project" value="TreeGrafter"/>
</dbReference>
<gene>
    <name evidence="5" type="primary">LOC118286501</name>
</gene>
<feature type="compositionally biased region" description="Basic residues" evidence="2">
    <location>
        <begin position="185"/>
        <end position="194"/>
    </location>
</feature>
<dbReference type="Gene3D" id="2.30.29.30">
    <property type="entry name" value="Pleckstrin-homology domain (PH domain)/Phosphotyrosine-binding domain (PTB)"/>
    <property type="match status" value="1"/>
</dbReference>
<accession>A0A8D3DRZ5</accession>
<dbReference type="Pfam" id="PF25541">
    <property type="entry name" value="TBCA_PH"/>
    <property type="match status" value="1"/>
</dbReference>
<feature type="compositionally biased region" description="Polar residues" evidence="2">
    <location>
        <begin position="1248"/>
        <end position="1260"/>
    </location>
</feature>
<feature type="region of interest" description="Disordered" evidence="2">
    <location>
        <begin position="1379"/>
        <end position="1454"/>
    </location>
</feature>
<dbReference type="CDD" id="cd00201">
    <property type="entry name" value="WW"/>
    <property type="match status" value="1"/>
</dbReference>
<sequence>MAADPKPDWLSCLPSSWSYRVSRDGRIFFINEEAKSTTWLHPITGEAVITGHRKTPDLPTGWEEGYTFEGARCFINHNERKVTCKHPVSGVPSQDNCIFVVNEQVSCGKLVHPDRPVESPIRPAPKASSEQDSSSDKKERPMSTMSEASNYTGGSDYSTFPGTPTPMVTTNTTNTTSTYSTRPSRSSKKVHNFGKRSNSIKRNPNAPVVKSNWLYKQDSTGMKLWKKRWFVLSDMCLFYYRDEKEDSILGSILLPSFHVSMLSVDDHISRKYAFKATHPNMRTYYFCTDTAKEMESWMKVMTDAALVHSEPVRRLDKLKVDQRTPQELNNLLSHRVLTRPEIQNNERNHEPVRQYSLSRADDKLQKDVDKHNGQREREYYTLQRDGEQYSLKKDGVSYMLQKDGEKYLLHKDGEKYLLRKDGEKYSLQKDGEVYTIHRDLEKYAVQKVGEKYSVSTTDEKYAPSKDGEKYLLTKDGEKYALQKFGDRHTLKKEGQKYVPQKEVKRQLSLKETDRYGTMREMGNKYDTIHVVDKYGTLKEVRKYSTLREGDKYATLRDAEKYATVRDSDKYGFQRDPSLERSLTKISSIKLQPAQAAAIAAAVSESIQGQANLNVQRPAKVNSSGSTAREQTENCSPADVDGSLTRGPVKSPAPVQEPKRGLSRTNSMQQLENWVRTHRSRGVDDDTRSITSYQTLPRNMPSHRPQIVPRYPEGYRTLPRNSMMRPDSICSMVGSVYDCALGPASTTTVTTAEKRKSMRDDTMWQLYEWQQRQAFSRQSLAQPTAVGHYGTLPSTKTMGNISEHAVAHSIPTSPSHGSLALYSTFSAPRQQVTQNPSNSFSEVSSPVFRGDVTLDRRQRTHLAKYGYPADRRSIAAGVPPQTITPQSLQGKTTKENEPLIFMIHTMIENSAPRPQLYQKVSPDDFKESSLSQCTEEPKIDTKLSRLCEQDKAVRMQEEKMQQLHREKHTLETALLSASQELSEQSGSSAGATQSLVQQRDVLQNGLLSTCRELSRVNTELERYWREYDRLEADVTQAKSHLLEQLEALGSPQTEPPSQRHIKIQKELWRIQDVMEALAKNKPQRCSDNTDFVGSNPLSCLQKNEQAPDYRLYKSEPELTTVKEEVDEANGEDKEKTDTSAENKDTAASKVTAFHTATPTVPPYPVGIVPPRTKSPMSTPESSTIASYVTLRKSKKPESRSDRPRSAVDQLGFGEREVGRTRMSVEEQLDRMRRNQEASSLREKKRETPSRSASFSKDNPFVNMQTRAQTEGACPDPVKLEAALQQLKVSHMEQSSPVAEAAWAHTDRALMEPQHHREVQGTEKVKNDKREETQQGRAVTLHSGKEQQAETNSIDNELCESQRVVILDLGTEPQHVEILNLEPFEDDESRKQDLTSSPTNTTTENSLHTPEPEMTSPEPKEEEGDLKTQTSREQKLERSLDSYNQLTGDDKKQNNNNLLASQTFTLVSSDT</sequence>
<feature type="compositionally biased region" description="Polar residues" evidence="2">
    <location>
        <begin position="1173"/>
        <end position="1185"/>
    </location>
</feature>
<feature type="region of interest" description="Disordered" evidence="2">
    <location>
        <begin position="1310"/>
        <end position="1353"/>
    </location>
</feature>
<feature type="compositionally biased region" description="Basic and acidic residues" evidence="2">
    <location>
        <begin position="1194"/>
        <end position="1204"/>
    </location>
</feature>
<feature type="compositionally biased region" description="Basic and acidic residues" evidence="2">
    <location>
        <begin position="1428"/>
        <end position="1438"/>
    </location>
</feature>
<feature type="region of interest" description="Disordered" evidence="2">
    <location>
        <begin position="1161"/>
        <end position="1260"/>
    </location>
</feature>
<feature type="compositionally biased region" description="Basic and acidic residues" evidence="2">
    <location>
        <begin position="1129"/>
        <end position="1145"/>
    </location>
</feature>
<feature type="compositionally biased region" description="Basic and acidic residues" evidence="2">
    <location>
        <begin position="1310"/>
        <end position="1332"/>
    </location>
</feature>
<feature type="compositionally biased region" description="Basic and acidic residues" evidence="2">
    <location>
        <begin position="1212"/>
        <end position="1247"/>
    </location>
</feature>
<dbReference type="Gene3D" id="2.60.450.20">
    <property type="match status" value="1"/>
</dbReference>
<dbReference type="PANTHER" id="PTHR12752:SF3">
    <property type="entry name" value="PLECKSTRIN HOMOLOGY DOMAIN-CONTAINING FAMILY A MEMBER 5"/>
    <property type="match status" value="1"/>
</dbReference>
<dbReference type="Gene3D" id="2.20.70.10">
    <property type="match status" value="2"/>
</dbReference>
<dbReference type="InterPro" id="IPR011993">
    <property type="entry name" value="PH-like_dom_sf"/>
</dbReference>
<feature type="domain" description="WW" evidence="4">
    <location>
        <begin position="11"/>
        <end position="44"/>
    </location>
</feature>
<evidence type="ECO:0008006" key="7">
    <source>
        <dbReference type="Google" id="ProtNLM"/>
    </source>
</evidence>
<dbReference type="InterPro" id="IPR057971">
    <property type="entry name" value="PKHA4-7_TBCA"/>
</dbReference>
<dbReference type="FunFam" id="2.30.29.30:FF:000083">
    <property type="entry name" value="Pleckstrin homology domain-containing family A member 5"/>
    <property type="match status" value="1"/>
</dbReference>
<feature type="domain" description="WW" evidence="4">
    <location>
        <begin position="56"/>
        <end position="89"/>
    </location>
</feature>
<feature type="compositionally biased region" description="Polar residues" evidence="2">
    <location>
        <begin position="662"/>
        <end position="671"/>
    </location>
</feature>
<name>A0A8D3DRZ5_SCOMX</name>
<dbReference type="SUPFAM" id="SSF50729">
    <property type="entry name" value="PH domain-like"/>
    <property type="match status" value="1"/>
</dbReference>
<dbReference type="CDD" id="cd13248">
    <property type="entry name" value="PH_PEPP1_2_3"/>
    <property type="match status" value="1"/>
</dbReference>
<evidence type="ECO:0000313" key="6">
    <source>
        <dbReference type="Proteomes" id="UP000694558"/>
    </source>
</evidence>
<proteinExistence type="predicted"/>
<feature type="compositionally biased region" description="Polar residues" evidence="2">
    <location>
        <begin position="143"/>
        <end position="162"/>
    </location>
</feature>
<dbReference type="Ensembl" id="ENSSMAT00000043101.1">
    <property type="protein sequence ID" value="ENSSMAP00000062304.1"/>
    <property type="gene ID" value="ENSSMAG00000014798.2"/>
</dbReference>
<feature type="compositionally biased region" description="Low complexity" evidence="2">
    <location>
        <begin position="165"/>
        <end position="184"/>
    </location>
</feature>
<feature type="compositionally biased region" description="Polar residues" evidence="2">
    <location>
        <begin position="616"/>
        <end position="634"/>
    </location>
</feature>
<dbReference type="GO" id="GO:0080025">
    <property type="term" value="F:phosphatidylinositol-3,5-bisphosphate binding"/>
    <property type="evidence" value="ECO:0007669"/>
    <property type="project" value="TreeGrafter"/>
</dbReference>
<dbReference type="Pfam" id="PF00169">
    <property type="entry name" value="PH"/>
    <property type="match status" value="1"/>
</dbReference>
<dbReference type="PANTHER" id="PTHR12752">
    <property type="entry name" value="PHOSPHOINOSITOL 3-PHOSPHATE-BINDING PROTEIN"/>
    <property type="match status" value="1"/>
</dbReference>
<dbReference type="InterPro" id="IPR001202">
    <property type="entry name" value="WW_dom"/>
</dbReference>
<dbReference type="GO" id="GO:0032266">
    <property type="term" value="F:phosphatidylinositol-3-phosphate binding"/>
    <property type="evidence" value="ECO:0007669"/>
    <property type="project" value="TreeGrafter"/>
</dbReference>
<dbReference type="InterPro" id="IPR047002">
    <property type="entry name" value="Tcp10_C_sf"/>
</dbReference>
<dbReference type="PROSITE" id="PS50003">
    <property type="entry name" value="PH_DOMAIN"/>
    <property type="match status" value="1"/>
</dbReference>
<feature type="compositionally biased region" description="Low complexity" evidence="2">
    <location>
        <begin position="1393"/>
        <end position="1404"/>
    </location>
</feature>
<dbReference type="PROSITE" id="PS50020">
    <property type="entry name" value="WW_DOMAIN_2"/>
    <property type="match status" value="2"/>
</dbReference>
<feature type="region of interest" description="Disordered" evidence="2">
    <location>
        <begin position="1116"/>
        <end position="1145"/>
    </location>
</feature>
<protein>
    <recommendedName>
        <fullName evidence="7">Pleckstrin homology domain-containing family A member 5-like</fullName>
    </recommendedName>
</protein>
<reference evidence="5" key="2">
    <citation type="submission" date="2025-08" db="UniProtKB">
        <authorList>
            <consortium name="Ensembl"/>
        </authorList>
    </citation>
    <scope>IDENTIFICATION</scope>
</reference>
<feature type="region of interest" description="Disordered" evidence="2">
    <location>
        <begin position="111"/>
        <end position="202"/>
    </location>
</feature>
<dbReference type="SMART" id="SM00456">
    <property type="entry name" value="WW"/>
    <property type="match status" value="2"/>
</dbReference>
<feature type="region of interest" description="Disordered" evidence="2">
    <location>
        <begin position="616"/>
        <end position="685"/>
    </location>
</feature>
<dbReference type="Proteomes" id="UP000694558">
    <property type="component" value="Chromosome 2"/>
</dbReference>